<dbReference type="RefSeq" id="WP_084840266.1">
    <property type="nucleotide sequence ID" value="NZ_ARYN01000002.1"/>
</dbReference>
<reference evidence="1 2" key="1">
    <citation type="submission" date="2013-04" db="EMBL/GenBank/DDBJ databases">
        <title>Zunongwangia sp. 22II14-10F7 Genome Sequencing.</title>
        <authorList>
            <person name="Lai Q."/>
            <person name="Shao Z."/>
        </authorList>
    </citation>
    <scope>NUCLEOTIDE SEQUENCE [LARGE SCALE GENOMIC DNA]</scope>
    <source>
        <strain evidence="1 2">22II14-10F7</strain>
    </source>
</reference>
<evidence type="ECO:0000313" key="1">
    <source>
        <dbReference type="EMBL" id="ORL47031.1"/>
    </source>
</evidence>
<accession>A0A1Y1T7K5</accession>
<keyword evidence="2" id="KW-1185">Reference proteome</keyword>
<protein>
    <submittedName>
        <fullName evidence="1">Uncharacterized protein</fullName>
    </submittedName>
</protein>
<dbReference type="AlphaFoldDB" id="A0A1Y1T7K5"/>
<sequence length="353" mass="39073">MKKLLFIAFLCFGFQLKAQDLGEYKPLITKFKLNKFSDANNRIYINKFNVNFQLYNEMIDHKNGGKMWRGGVKGDATTRLAVGLQGISEKDLQQTVDKLYEEFISDLKAKGFTIITAQEAGKTEYYQGWKAGKGGNVEMSNIPGVVSISPSGYEYYYQANKDGGKKKDGMFSNFSKIGENTSLSKELNDAIIATVDLSIIFVELGDNWNPTGAAKIKIKPNLRLANSYGILNENKSKSILKLKGSVTQDNVMSEVNFISGKSGPNPTASYKASLKKSLEIDNVVNEDKIVSVVAQDVDKIGKELPYFRLYSAEDRSVENLQVIDVESAKYANGVYLACKKMLMENTANALGGI</sequence>
<dbReference type="STRING" id="1185767.IIF7_03406"/>
<dbReference type="OrthoDB" id="817809at2"/>
<gene>
    <name evidence="1" type="ORF">IIF7_03406</name>
</gene>
<name>A0A1Y1T7K5_9FLAO</name>
<organism evidence="1 2">
    <name type="scientific">Zunongwangia atlantica 22II14-10F7</name>
    <dbReference type="NCBI Taxonomy" id="1185767"/>
    <lineage>
        <taxon>Bacteria</taxon>
        <taxon>Pseudomonadati</taxon>
        <taxon>Bacteroidota</taxon>
        <taxon>Flavobacteriia</taxon>
        <taxon>Flavobacteriales</taxon>
        <taxon>Flavobacteriaceae</taxon>
        <taxon>Zunongwangia</taxon>
    </lineage>
</organism>
<evidence type="ECO:0000313" key="2">
    <source>
        <dbReference type="Proteomes" id="UP000192746"/>
    </source>
</evidence>
<proteinExistence type="predicted"/>
<comment type="caution">
    <text evidence="1">The sequence shown here is derived from an EMBL/GenBank/DDBJ whole genome shotgun (WGS) entry which is preliminary data.</text>
</comment>
<dbReference type="EMBL" id="ARYN01000002">
    <property type="protein sequence ID" value="ORL47031.1"/>
    <property type="molecule type" value="Genomic_DNA"/>
</dbReference>
<dbReference type="Proteomes" id="UP000192746">
    <property type="component" value="Unassembled WGS sequence"/>
</dbReference>